<dbReference type="AlphaFoldDB" id="A0A8K0G947"/>
<dbReference type="Pfam" id="PF00078">
    <property type="entry name" value="RVT_1"/>
    <property type="match status" value="1"/>
</dbReference>
<accession>A0A8K0G947</accession>
<proteinExistence type="predicted"/>
<dbReference type="InterPro" id="IPR000477">
    <property type="entry name" value="RT_dom"/>
</dbReference>
<dbReference type="EMBL" id="VTPC01046859">
    <property type="protein sequence ID" value="KAF2890759.1"/>
    <property type="molecule type" value="Genomic_DNA"/>
</dbReference>
<dbReference type="CDD" id="cd00304">
    <property type="entry name" value="RT_like"/>
    <property type="match status" value="1"/>
</dbReference>
<feature type="domain" description="Reverse transcriptase" evidence="1">
    <location>
        <begin position="1"/>
        <end position="217"/>
    </location>
</feature>
<dbReference type="OrthoDB" id="10018421at2759"/>
<dbReference type="GO" id="GO:0071897">
    <property type="term" value="P:DNA biosynthetic process"/>
    <property type="evidence" value="ECO:0007669"/>
    <property type="project" value="UniProtKB-ARBA"/>
</dbReference>
<organism evidence="2 3">
    <name type="scientific">Ignelater luminosus</name>
    <name type="common">Cucubano</name>
    <name type="synonym">Pyrophorus luminosus</name>
    <dbReference type="NCBI Taxonomy" id="2038154"/>
    <lineage>
        <taxon>Eukaryota</taxon>
        <taxon>Metazoa</taxon>
        <taxon>Ecdysozoa</taxon>
        <taxon>Arthropoda</taxon>
        <taxon>Hexapoda</taxon>
        <taxon>Insecta</taxon>
        <taxon>Pterygota</taxon>
        <taxon>Neoptera</taxon>
        <taxon>Endopterygota</taxon>
        <taxon>Coleoptera</taxon>
        <taxon>Polyphaga</taxon>
        <taxon>Elateriformia</taxon>
        <taxon>Elateroidea</taxon>
        <taxon>Elateridae</taxon>
        <taxon>Agrypninae</taxon>
        <taxon>Pyrophorini</taxon>
        <taxon>Ignelater</taxon>
    </lineage>
</organism>
<evidence type="ECO:0000313" key="2">
    <source>
        <dbReference type="EMBL" id="KAF2890759.1"/>
    </source>
</evidence>
<dbReference type="PANTHER" id="PTHR21301:SF10">
    <property type="entry name" value="REVERSE TRANSCRIPTASE DOMAIN-CONTAINING PROTEIN"/>
    <property type="match status" value="1"/>
</dbReference>
<dbReference type="PROSITE" id="PS50878">
    <property type="entry name" value="RT_POL"/>
    <property type="match status" value="1"/>
</dbReference>
<evidence type="ECO:0000259" key="1">
    <source>
        <dbReference type="PROSITE" id="PS50878"/>
    </source>
</evidence>
<sequence>MPKIRRPTQDPQRRCTIKAHWIPVATTGKISGQTPTTSRQSYVKNASHFIELLKKETVQPDHLLVSFDVVSLFTNVLVAETLEIIRRKYKPPDHIIDLTKHCLKSTYVIYKDKRYKQIEGVPMGSPFSPVIANLFMEDLETRALQTASHKPKLWLRYVDDTFVIWTHGREQLDGFLDHLNSIHQKIKFTMKTEDNNQLPFLDVLVKKRQDESVGHTV</sequence>
<protein>
    <recommendedName>
        <fullName evidence="1">Reverse transcriptase domain-containing protein</fullName>
    </recommendedName>
</protein>
<keyword evidence="3" id="KW-1185">Reference proteome</keyword>
<dbReference type="Proteomes" id="UP000801492">
    <property type="component" value="Unassembled WGS sequence"/>
</dbReference>
<evidence type="ECO:0000313" key="3">
    <source>
        <dbReference type="Proteomes" id="UP000801492"/>
    </source>
</evidence>
<gene>
    <name evidence="2" type="ORF">ILUMI_15414</name>
</gene>
<dbReference type="SUPFAM" id="SSF56672">
    <property type="entry name" value="DNA/RNA polymerases"/>
    <property type="match status" value="1"/>
</dbReference>
<reference evidence="2" key="1">
    <citation type="submission" date="2019-08" db="EMBL/GenBank/DDBJ databases">
        <title>The genome of the North American firefly Photinus pyralis.</title>
        <authorList>
            <consortium name="Photinus pyralis genome working group"/>
            <person name="Fallon T.R."/>
            <person name="Sander Lower S.E."/>
            <person name="Weng J.-K."/>
        </authorList>
    </citation>
    <scope>NUCLEOTIDE SEQUENCE</scope>
    <source>
        <strain evidence="2">TRF0915ILg1</strain>
        <tissue evidence="2">Whole body</tissue>
    </source>
</reference>
<dbReference type="InterPro" id="IPR043502">
    <property type="entry name" value="DNA/RNA_pol_sf"/>
</dbReference>
<comment type="caution">
    <text evidence="2">The sequence shown here is derived from an EMBL/GenBank/DDBJ whole genome shotgun (WGS) entry which is preliminary data.</text>
</comment>
<name>A0A8K0G947_IGNLU</name>
<dbReference type="PANTHER" id="PTHR21301">
    <property type="entry name" value="REVERSE TRANSCRIPTASE"/>
    <property type="match status" value="1"/>
</dbReference>